<feature type="non-terminal residue" evidence="1">
    <location>
        <position position="1"/>
    </location>
</feature>
<gene>
    <name evidence="1" type="ORF">S01H1_66685</name>
</gene>
<protein>
    <submittedName>
        <fullName evidence="1">Uncharacterized protein</fullName>
    </submittedName>
</protein>
<proteinExistence type="predicted"/>
<organism evidence="1">
    <name type="scientific">marine sediment metagenome</name>
    <dbReference type="NCBI Taxonomy" id="412755"/>
    <lineage>
        <taxon>unclassified sequences</taxon>
        <taxon>metagenomes</taxon>
        <taxon>ecological metagenomes</taxon>
    </lineage>
</organism>
<dbReference type="EMBL" id="BARS01044106">
    <property type="protein sequence ID" value="GAG32582.1"/>
    <property type="molecule type" value="Genomic_DNA"/>
</dbReference>
<dbReference type="AlphaFoldDB" id="X0XB01"/>
<evidence type="ECO:0000313" key="1">
    <source>
        <dbReference type="EMBL" id="GAG32582.1"/>
    </source>
</evidence>
<accession>X0XB01</accession>
<name>X0XB01_9ZZZZ</name>
<comment type="caution">
    <text evidence="1">The sequence shown here is derived from an EMBL/GenBank/DDBJ whole genome shotgun (WGS) entry which is preliminary data.</text>
</comment>
<reference evidence="1" key="1">
    <citation type="journal article" date="2014" name="Front. Microbiol.">
        <title>High frequency of phylogenetically diverse reductive dehalogenase-homologous genes in deep subseafloor sedimentary metagenomes.</title>
        <authorList>
            <person name="Kawai M."/>
            <person name="Futagami T."/>
            <person name="Toyoda A."/>
            <person name="Takaki Y."/>
            <person name="Nishi S."/>
            <person name="Hori S."/>
            <person name="Arai W."/>
            <person name="Tsubouchi T."/>
            <person name="Morono Y."/>
            <person name="Uchiyama I."/>
            <person name="Ito T."/>
            <person name="Fujiyama A."/>
            <person name="Inagaki F."/>
            <person name="Takami H."/>
        </authorList>
    </citation>
    <scope>NUCLEOTIDE SEQUENCE</scope>
    <source>
        <strain evidence="1">Expedition CK06-06</strain>
    </source>
</reference>
<sequence>GTVDIDSTGFTAYVSGGSVEQVENKFSTLNHLNNKTVSVAGDGGYAGSYMVSSSTITIDDYYNKVHAGLPYISKLKPMRLEYKQSQNLRGKTIRITELTVGLHETLGCEFGPDFDNLIPFLFRDVSDPLEAPPPLYTGDKRDYFDGDYSTDATICLQQDLPLPLTVLAIVPEFEIRE</sequence>